<comment type="caution">
    <text evidence="11">The sequence shown here is derived from an EMBL/GenBank/DDBJ whole genome shotgun (WGS) entry which is preliminary data.</text>
</comment>
<evidence type="ECO:0000256" key="7">
    <source>
        <dbReference type="ARBA" id="ARBA00023204"/>
    </source>
</evidence>
<organism evidence="11 12">
    <name type="scientific">Alishewanella longhuensis</name>
    <dbReference type="NCBI Taxonomy" id="1091037"/>
    <lineage>
        <taxon>Bacteria</taxon>
        <taxon>Pseudomonadati</taxon>
        <taxon>Pseudomonadota</taxon>
        <taxon>Gammaproteobacteria</taxon>
        <taxon>Alteromonadales</taxon>
        <taxon>Alteromonadaceae</taxon>
        <taxon>Alishewanella</taxon>
    </lineage>
</organism>
<keyword evidence="6" id="KW-0067">ATP-binding</keyword>
<keyword evidence="5 9" id="KW-0227">DNA damage</keyword>
<feature type="domain" description="RecF/RecN/SMC N-terminal" evidence="10">
    <location>
        <begin position="2"/>
        <end position="512"/>
    </location>
</feature>
<dbReference type="Proteomes" id="UP000659697">
    <property type="component" value="Unassembled WGS sequence"/>
</dbReference>
<evidence type="ECO:0000256" key="3">
    <source>
        <dbReference type="ARBA" id="ARBA00021315"/>
    </source>
</evidence>
<evidence type="ECO:0000256" key="6">
    <source>
        <dbReference type="ARBA" id="ARBA00022840"/>
    </source>
</evidence>
<dbReference type="NCBIfam" id="TIGR00634">
    <property type="entry name" value="recN"/>
    <property type="match status" value="1"/>
</dbReference>
<name>A0ABQ3L972_9ALTE</name>
<evidence type="ECO:0000256" key="9">
    <source>
        <dbReference type="PIRNR" id="PIRNR003128"/>
    </source>
</evidence>
<dbReference type="PANTHER" id="PTHR11059">
    <property type="entry name" value="DNA REPAIR PROTEIN RECN"/>
    <property type="match status" value="1"/>
</dbReference>
<dbReference type="CDD" id="cd03241">
    <property type="entry name" value="ABC_RecN"/>
    <property type="match status" value="2"/>
</dbReference>
<evidence type="ECO:0000313" key="12">
    <source>
        <dbReference type="Proteomes" id="UP000659697"/>
    </source>
</evidence>
<accession>A0ABQ3L972</accession>
<reference evidence="12" key="1">
    <citation type="journal article" date="2019" name="Int. J. Syst. Evol. Microbiol.">
        <title>The Global Catalogue of Microorganisms (GCM) 10K type strain sequencing project: providing services to taxonomists for standard genome sequencing and annotation.</title>
        <authorList>
            <consortium name="The Broad Institute Genomics Platform"/>
            <consortium name="The Broad Institute Genome Sequencing Center for Infectious Disease"/>
            <person name="Wu L."/>
            <person name="Ma J."/>
        </authorList>
    </citation>
    <scope>NUCLEOTIDE SEQUENCE [LARGE SCALE GENOMIC DNA]</scope>
    <source>
        <strain evidence="12">CGMCC 1.7003</strain>
    </source>
</reference>
<dbReference type="EMBL" id="BNAO01000007">
    <property type="protein sequence ID" value="GHG73881.1"/>
    <property type="molecule type" value="Genomic_DNA"/>
</dbReference>
<keyword evidence="7 9" id="KW-0234">DNA repair</keyword>
<dbReference type="NCBIfam" id="NF008121">
    <property type="entry name" value="PRK10869.1"/>
    <property type="match status" value="1"/>
</dbReference>
<evidence type="ECO:0000256" key="8">
    <source>
        <dbReference type="ARBA" id="ARBA00033408"/>
    </source>
</evidence>
<evidence type="ECO:0000256" key="5">
    <source>
        <dbReference type="ARBA" id="ARBA00022763"/>
    </source>
</evidence>
<gene>
    <name evidence="11" type="primary">recN</name>
    <name evidence="11" type="ORF">GCM10010919_27120</name>
</gene>
<keyword evidence="4" id="KW-0547">Nucleotide-binding</keyword>
<keyword evidence="12" id="KW-1185">Reference proteome</keyword>
<dbReference type="Gene3D" id="3.40.50.300">
    <property type="entry name" value="P-loop containing nucleotide triphosphate hydrolases"/>
    <property type="match status" value="2"/>
</dbReference>
<evidence type="ECO:0000313" key="11">
    <source>
        <dbReference type="EMBL" id="GHG73881.1"/>
    </source>
</evidence>
<dbReference type="PIRSF" id="PIRSF003128">
    <property type="entry name" value="RecN"/>
    <property type="match status" value="1"/>
</dbReference>
<evidence type="ECO:0000256" key="2">
    <source>
        <dbReference type="ARBA" id="ARBA00009441"/>
    </source>
</evidence>
<dbReference type="SUPFAM" id="SSF52540">
    <property type="entry name" value="P-loop containing nucleoside triphosphate hydrolases"/>
    <property type="match status" value="2"/>
</dbReference>
<protein>
    <recommendedName>
        <fullName evidence="3 9">DNA repair protein RecN</fullName>
    </recommendedName>
    <alternativeName>
        <fullName evidence="8 9">Recombination protein N</fullName>
    </alternativeName>
</protein>
<evidence type="ECO:0000256" key="1">
    <source>
        <dbReference type="ARBA" id="ARBA00003618"/>
    </source>
</evidence>
<dbReference type="PANTHER" id="PTHR11059:SF0">
    <property type="entry name" value="DNA REPAIR PROTEIN RECN"/>
    <property type="match status" value="1"/>
</dbReference>
<sequence>MLCHLHISNFAIVRALEIDWAPGMSTITGETGAGKSIAIDALSLCLGERADASVVRPGADKADVVATFDISKLAAAKDWLQQQDLLMGNECIVRRVVSAEGRSRGYINGVQVPAQQLKLLGQYLLAIHGQHAHQLLQKADYQRQLVDAFTAQPALLQQTKQSYRYWQQLQQEYAELQQSQQQRDAQRQLLEYQVAELDQFAPQTDEFSQLETEHSRLSHGSTLLSHSQQCLQQLYDGEEQTIYRALSQVSQQLEQLVQLDPALTDVQQMLNDALMQTEEASRELRRYADKVELDPERLQWIDERLGLWLNLSRKHQVSYEGLPALHEQLAQQLAELTDCDSRLSELELGIAQAAKVYQAAAESLTTARTKAAAELSILISENMHELSMANARFAINVQSLPLAQSSANGLDLISFDVSTNPGQPLQALSKVASGGELSRISLAIQVILADKITTPTLIFDEVDVGISGPVAAGVGRLLRQLGQSTQIICVTHLPQVASQGHQQLFVEKYTDGQATETRMRQLTDEERIQEIARLLAGENISANALANARELLCAPIPKQPQDADFSAS</sequence>
<comment type="similarity">
    <text evidence="2 9">Belongs to the RecN family.</text>
</comment>
<proteinExistence type="inferred from homology"/>
<dbReference type="RefSeq" id="WP_189433561.1">
    <property type="nucleotide sequence ID" value="NZ_BNAO01000007.1"/>
</dbReference>
<dbReference type="InterPro" id="IPR003395">
    <property type="entry name" value="RecF/RecN/SMC_N"/>
</dbReference>
<dbReference type="InterPro" id="IPR027417">
    <property type="entry name" value="P-loop_NTPase"/>
</dbReference>
<evidence type="ECO:0000259" key="10">
    <source>
        <dbReference type="Pfam" id="PF02463"/>
    </source>
</evidence>
<dbReference type="Pfam" id="PF02463">
    <property type="entry name" value="SMC_N"/>
    <property type="match status" value="1"/>
</dbReference>
<comment type="function">
    <text evidence="1 9">May be involved in recombinational repair of damaged DNA.</text>
</comment>
<dbReference type="InterPro" id="IPR004604">
    <property type="entry name" value="DNA_recomb/repair_RecN"/>
</dbReference>
<evidence type="ECO:0000256" key="4">
    <source>
        <dbReference type="ARBA" id="ARBA00022741"/>
    </source>
</evidence>